<sequence length="496" mass="52324">MSGNGAWYGGDEPTAERPLVPRPVVPQPRTAAEDDPLVPQPRIAARDDLPPVPQPLTPPFDPAAPAPRADLPPPRTDLPPPPSDLPPPFPASMYSADGDVVDQDPPRYPTTGGGDQYPAGGGFIGQDPPTATIPRIGATGEPSVQLTAIELTTDARLNEATETAAPPARNRRDLSAGIAIALVILMVLCIGVAGSSFQVFTTESEKFEQGTCVAPDHEGRLPYRQVACTDPGFTHVVVGVLDRDADHPCRTVPGASTLFSTNSTVVCLGVKGVDPSRSVNIVRQGDCVNVDGPNAVLIDCRDPSAKYQVVKRLTDVPEGTSGACDGVEGIVETFQWNWKSNDPVDRSENGVDVVLCLGASQSAIDAEAAARAATSTCRFLTDAEVSATVSAATSRTYTVSERVDDGTHCAYQFSRPSEIVQIGFFSGAKLSPKNDSESLTVDGFRASWEPGRGKRSLGVELPAGTLYIKVQLTGVGDTTSRKLAIDAFKSARSRIK</sequence>
<feature type="region of interest" description="Disordered" evidence="1">
    <location>
        <begin position="1"/>
        <end position="90"/>
    </location>
</feature>
<evidence type="ECO:0000313" key="4">
    <source>
        <dbReference type="Proteomes" id="UP000612585"/>
    </source>
</evidence>
<feature type="transmembrane region" description="Helical" evidence="2">
    <location>
        <begin position="176"/>
        <end position="197"/>
    </location>
</feature>
<dbReference type="EMBL" id="BOPG01000044">
    <property type="protein sequence ID" value="GIJ59045.1"/>
    <property type="molecule type" value="Genomic_DNA"/>
</dbReference>
<keyword evidence="2" id="KW-0812">Transmembrane</keyword>
<dbReference type="RefSeq" id="WP_204000663.1">
    <property type="nucleotide sequence ID" value="NZ_BOPG01000044.1"/>
</dbReference>
<evidence type="ECO:0000256" key="2">
    <source>
        <dbReference type="SAM" id="Phobius"/>
    </source>
</evidence>
<proteinExistence type="predicted"/>
<feature type="compositionally biased region" description="Pro residues" evidence="1">
    <location>
        <begin position="50"/>
        <end position="90"/>
    </location>
</feature>
<accession>A0A8J3ZC90</accession>
<evidence type="ECO:0000313" key="3">
    <source>
        <dbReference type="EMBL" id="GIJ59045.1"/>
    </source>
</evidence>
<reference evidence="3" key="1">
    <citation type="submission" date="2021-01" db="EMBL/GenBank/DDBJ databases">
        <title>Whole genome shotgun sequence of Virgisporangium aurantiacum NBRC 16421.</title>
        <authorList>
            <person name="Komaki H."/>
            <person name="Tamura T."/>
        </authorList>
    </citation>
    <scope>NUCLEOTIDE SEQUENCE</scope>
    <source>
        <strain evidence="3">NBRC 16421</strain>
    </source>
</reference>
<name>A0A8J3ZC90_9ACTN</name>
<evidence type="ECO:0000256" key="1">
    <source>
        <dbReference type="SAM" id="MobiDB-lite"/>
    </source>
</evidence>
<keyword evidence="4" id="KW-1185">Reference proteome</keyword>
<dbReference type="Proteomes" id="UP000612585">
    <property type="component" value="Unassembled WGS sequence"/>
</dbReference>
<gene>
    <name evidence="3" type="ORF">Vau01_065610</name>
</gene>
<protein>
    <submittedName>
        <fullName evidence="3">Uncharacterized protein</fullName>
    </submittedName>
</protein>
<comment type="caution">
    <text evidence="3">The sequence shown here is derived from an EMBL/GenBank/DDBJ whole genome shotgun (WGS) entry which is preliminary data.</text>
</comment>
<keyword evidence="2" id="KW-0472">Membrane</keyword>
<dbReference type="AlphaFoldDB" id="A0A8J3ZC90"/>
<organism evidence="3 4">
    <name type="scientific">Virgisporangium aurantiacum</name>
    <dbReference type="NCBI Taxonomy" id="175570"/>
    <lineage>
        <taxon>Bacteria</taxon>
        <taxon>Bacillati</taxon>
        <taxon>Actinomycetota</taxon>
        <taxon>Actinomycetes</taxon>
        <taxon>Micromonosporales</taxon>
        <taxon>Micromonosporaceae</taxon>
        <taxon>Virgisporangium</taxon>
    </lineage>
</organism>
<keyword evidence="2" id="KW-1133">Transmembrane helix</keyword>